<organism evidence="2 3">
    <name type="scientific">Microcystis aeruginosa Ma_MB_F_20061100_S20D</name>
    <dbReference type="NCBI Taxonomy" id="2486253"/>
    <lineage>
        <taxon>Bacteria</taxon>
        <taxon>Bacillati</taxon>
        <taxon>Cyanobacteriota</taxon>
        <taxon>Cyanophyceae</taxon>
        <taxon>Oscillatoriophycideae</taxon>
        <taxon>Chroococcales</taxon>
        <taxon>Microcystaceae</taxon>
        <taxon>Microcystis</taxon>
    </lineage>
</organism>
<reference evidence="2 3" key="1">
    <citation type="submission" date="2019-01" db="EMBL/GenBank/DDBJ databases">
        <title>Coherence of Microcystis species and biogeography revealed through population genomics.</title>
        <authorList>
            <person name="Perez-Carrascal O.M."/>
            <person name="Terrat Y."/>
            <person name="Giani A."/>
            <person name="Fortin N."/>
            <person name="Tromas N."/>
            <person name="Shapiro B.J."/>
        </authorList>
    </citation>
    <scope>NUCLEOTIDE SEQUENCE [LARGE SCALE GENOMIC DNA]</scope>
    <source>
        <strain evidence="2">Ma_MB_F_20061100_S20D</strain>
    </source>
</reference>
<proteinExistence type="predicted"/>
<feature type="transmembrane region" description="Helical" evidence="1">
    <location>
        <begin position="28"/>
        <end position="45"/>
    </location>
</feature>
<dbReference type="EMBL" id="SFBH01000141">
    <property type="protein sequence ID" value="TRU32239.1"/>
    <property type="molecule type" value="Genomic_DNA"/>
</dbReference>
<keyword evidence="1" id="KW-0812">Transmembrane</keyword>
<comment type="caution">
    <text evidence="2">The sequence shown here is derived from an EMBL/GenBank/DDBJ whole genome shotgun (WGS) entry which is preliminary data.</text>
</comment>
<evidence type="ECO:0000313" key="2">
    <source>
        <dbReference type="EMBL" id="TRU32239.1"/>
    </source>
</evidence>
<accession>A0A552ECJ4</accession>
<keyword evidence="1" id="KW-0472">Membrane</keyword>
<feature type="transmembrane region" description="Helical" evidence="1">
    <location>
        <begin position="150"/>
        <end position="170"/>
    </location>
</feature>
<evidence type="ECO:0000256" key="1">
    <source>
        <dbReference type="SAM" id="Phobius"/>
    </source>
</evidence>
<protein>
    <submittedName>
        <fullName evidence="2">Uncharacterized protein</fullName>
    </submittedName>
</protein>
<name>A0A552ECJ4_MICAE</name>
<dbReference type="AlphaFoldDB" id="A0A552ECJ4"/>
<dbReference type="Proteomes" id="UP000315113">
    <property type="component" value="Unassembled WGS sequence"/>
</dbReference>
<feature type="transmembrane region" description="Helical" evidence="1">
    <location>
        <begin position="118"/>
        <end position="138"/>
    </location>
</feature>
<gene>
    <name evidence="2" type="ORF">EWV78_18330</name>
</gene>
<evidence type="ECO:0000313" key="3">
    <source>
        <dbReference type="Proteomes" id="UP000315113"/>
    </source>
</evidence>
<feature type="transmembrane region" description="Helical" evidence="1">
    <location>
        <begin position="51"/>
        <end position="68"/>
    </location>
</feature>
<sequence length="226" mass="25265">MTKEDTARCFYTVMRAELNQHLQTINQIYSLYLGAVAVLFAGAFSGNNYDLLYLVPFLGFGAASLLGSHDRAISCIAAYCAKELDDVFKATDSHITQWDNSPMLSDLKDSHYNSQRGGSLMIIVSPGVIALLSTLFLGKAGPLSWPLDTFGFFIGSYFIVCSFLVIWDTAEYRREMGGRKPVSKSVVLQLFSMPYIRILFPFMRENYGRKTRGMMANPGERVDENA</sequence>
<keyword evidence="1" id="KW-1133">Transmembrane helix</keyword>